<dbReference type="PANTHER" id="PTHR11215">
    <property type="entry name" value="METAL DEPENDENT HYDROLASE - RELATED"/>
    <property type="match status" value="1"/>
</dbReference>
<reference evidence="4" key="1">
    <citation type="submission" date="2025-08" db="UniProtKB">
        <authorList>
            <consortium name="RefSeq"/>
        </authorList>
    </citation>
    <scope>IDENTIFICATION</scope>
    <source>
        <tissue evidence="4">Sperm</tissue>
    </source>
</reference>
<feature type="chain" id="PRO_5042619156" evidence="2">
    <location>
        <begin position="33"/>
        <end position="371"/>
    </location>
</feature>
<dbReference type="Proteomes" id="UP001318040">
    <property type="component" value="Chromosome 2"/>
</dbReference>
<dbReference type="Pfam" id="PF03690">
    <property type="entry name" value="MYG1_exonuc"/>
    <property type="match status" value="1"/>
</dbReference>
<dbReference type="RefSeq" id="XP_032815717.1">
    <property type="nucleotide sequence ID" value="XM_032959826.1"/>
</dbReference>
<dbReference type="AlphaFoldDB" id="A0AAJ7TFN9"/>
<proteinExistence type="inferred from homology"/>
<keyword evidence="3" id="KW-1185">Reference proteome</keyword>
<dbReference type="PANTHER" id="PTHR11215:SF1">
    <property type="entry name" value="MYG1 EXONUCLEASE"/>
    <property type="match status" value="1"/>
</dbReference>
<organism evidence="3 4">
    <name type="scientific">Petromyzon marinus</name>
    <name type="common">Sea lamprey</name>
    <dbReference type="NCBI Taxonomy" id="7757"/>
    <lineage>
        <taxon>Eukaryota</taxon>
        <taxon>Metazoa</taxon>
        <taxon>Chordata</taxon>
        <taxon>Craniata</taxon>
        <taxon>Vertebrata</taxon>
        <taxon>Cyclostomata</taxon>
        <taxon>Hyperoartia</taxon>
        <taxon>Petromyzontiformes</taxon>
        <taxon>Petromyzontidae</taxon>
        <taxon>Petromyzon</taxon>
    </lineage>
</organism>
<evidence type="ECO:0000256" key="1">
    <source>
        <dbReference type="ARBA" id="ARBA00010105"/>
    </source>
</evidence>
<dbReference type="GO" id="GO:0005737">
    <property type="term" value="C:cytoplasm"/>
    <property type="evidence" value="ECO:0007669"/>
    <property type="project" value="TreeGrafter"/>
</dbReference>
<feature type="signal peptide" evidence="2">
    <location>
        <begin position="1"/>
        <end position="32"/>
    </location>
</feature>
<evidence type="ECO:0000313" key="3">
    <source>
        <dbReference type="Proteomes" id="UP001318040"/>
    </source>
</evidence>
<gene>
    <name evidence="4" type="primary">MYG1</name>
</gene>
<sequence length="371" mass="41454">MLLPLMPLLPLPLLRFPLAVTPLLMSPGPCSPKRLRTMATIGTHDGTFHCDEVLACFLLRQLPRYKDAKVVRTRDPKALATCDVVVDVGGEYDPGRHRYDHHQRSFAETMHSLCAEKPWVTKLSSAGLVYMHFGEEVITSITGLGKEDANVTTLYNKMYEKFVEEVDAIDNGISQHDGEPRYAITTGLSARVGRLNPMWNDPDQSGDKRFWKAVEMVGAEFLDRLHFYWKAWLPARQLVEMAILSRHKVDESGEIVEFQAGGCPWKEHLFTLEETLSIDKAIKYAIFTDQKGSWRVQCVPVAVHSFENRLSLPESWRGLRDEALSSHCGIPGCVFVHSGGFIGGHSTRDGALEMARRSLKAAASQCSVATA</sequence>
<dbReference type="CTD" id="60314"/>
<protein>
    <submittedName>
        <fullName evidence="4">UPF0160 protein MYG1, mitochondrial isoform X1</fullName>
    </submittedName>
</protein>
<evidence type="ECO:0000313" key="4">
    <source>
        <dbReference type="RefSeq" id="XP_032815717.1"/>
    </source>
</evidence>
<dbReference type="InterPro" id="IPR003226">
    <property type="entry name" value="MYG1_exonuclease"/>
</dbReference>
<evidence type="ECO:0000256" key="2">
    <source>
        <dbReference type="SAM" id="SignalP"/>
    </source>
</evidence>
<name>A0AAJ7TFN9_PETMA</name>
<accession>A0AAJ7TFN9</accession>
<dbReference type="GO" id="GO:0005634">
    <property type="term" value="C:nucleus"/>
    <property type="evidence" value="ECO:0007669"/>
    <property type="project" value="TreeGrafter"/>
</dbReference>
<dbReference type="KEGG" id="pmrn:116945485"/>
<comment type="similarity">
    <text evidence="1">Belongs to the MYG1 family.</text>
</comment>
<keyword evidence="2" id="KW-0732">Signal</keyword>